<name>A0ABT8ZQX4_9SPHN</name>
<protein>
    <submittedName>
        <fullName evidence="1">Uncharacterized protein</fullName>
    </submittedName>
</protein>
<organism evidence="1 2">
    <name type="scientific">Sphingobium cyanobacteriorum</name>
    <dbReference type="NCBI Taxonomy" id="3063954"/>
    <lineage>
        <taxon>Bacteria</taxon>
        <taxon>Pseudomonadati</taxon>
        <taxon>Pseudomonadota</taxon>
        <taxon>Alphaproteobacteria</taxon>
        <taxon>Sphingomonadales</taxon>
        <taxon>Sphingomonadaceae</taxon>
        <taxon>Sphingobium</taxon>
    </lineage>
</organism>
<dbReference type="Proteomes" id="UP001176471">
    <property type="component" value="Unassembled WGS sequence"/>
</dbReference>
<dbReference type="EMBL" id="JAUQOM010000012">
    <property type="protein sequence ID" value="MDO7836853.1"/>
    <property type="molecule type" value="Genomic_DNA"/>
</dbReference>
<accession>A0ABT8ZQX4</accession>
<evidence type="ECO:0000313" key="1">
    <source>
        <dbReference type="EMBL" id="MDO7836853.1"/>
    </source>
</evidence>
<sequence length="46" mass="4794">MAELEEIRNGASVRGIASAQAAQILSVDWIGDQAINCPPSAPMAQI</sequence>
<proteinExistence type="predicted"/>
<reference evidence="1" key="1">
    <citation type="submission" date="2023-07" db="EMBL/GenBank/DDBJ databases">
        <title>Bacterial whole genome sequence for Sphingobium sp. HBC34.</title>
        <authorList>
            <person name="Le V."/>
            <person name="Ko S.-R."/>
            <person name="Ahn C.-Y."/>
            <person name="Oh H.-M."/>
        </authorList>
    </citation>
    <scope>NUCLEOTIDE SEQUENCE</scope>
    <source>
        <strain evidence="1">HBC34</strain>
    </source>
</reference>
<keyword evidence="2" id="KW-1185">Reference proteome</keyword>
<comment type="caution">
    <text evidence="1">The sequence shown here is derived from an EMBL/GenBank/DDBJ whole genome shotgun (WGS) entry which is preliminary data.</text>
</comment>
<dbReference type="RefSeq" id="WP_304537238.1">
    <property type="nucleotide sequence ID" value="NZ_JAUQOM010000012.1"/>
</dbReference>
<gene>
    <name evidence="1" type="ORF">Q4610_17545</name>
</gene>
<evidence type="ECO:0000313" key="2">
    <source>
        <dbReference type="Proteomes" id="UP001176471"/>
    </source>
</evidence>